<dbReference type="SUPFAM" id="SSF50118">
    <property type="entry name" value="Cell growth inhibitor/plasmid maintenance toxic component"/>
    <property type="match status" value="1"/>
</dbReference>
<evidence type="ECO:0000313" key="9">
    <source>
        <dbReference type="Proteomes" id="UP000007471"/>
    </source>
</evidence>
<dbReference type="OrthoDB" id="9813510at2"/>
<dbReference type="Pfam" id="PF01845">
    <property type="entry name" value="CcdB"/>
    <property type="match status" value="1"/>
</dbReference>
<keyword evidence="3" id="KW-0678">Repressor</keyword>
<evidence type="ECO:0000256" key="6">
    <source>
        <dbReference type="ARBA" id="ARBA00029628"/>
    </source>
</evidence>
<evidence type="ECO:0000256" key="2">
    <source>
        <dbReference type="ARBA" id="ARBA00015075"/>
    </source>
</evidence>
<reference evidence="9" key="1">
    <citation type="submission" date="2011-01" db="EMBL/GenBank/DDBJ databases">
        <title>Complete sequence of chromosome of Mesorhizobium ciceri bv. biserrulae WSM1271.</title>
        <authorList>
            <person name="Lucas S."/>
            <person name="Copeland A."/>
            <person name="Lapidus A."/>
            <person name="Cheng J.-F."/>
            <person name="Goodwin L."/>
            <person name="Pitluck S."/>
            <person name="Teshima H."/>
            <person name="Detter J.C."/>
            <person name="Han C."/>
            <person name="Tapia R."/>
            <person name="Land M."/>
            <person name="Hauser L."/>
            <person name="Kyrpides N."/>
            <person name="Ivanova N."/>
            <person name="Nandasena K."/>
            <person name="Reeve W.G."/>
            <person name="Howieson J.G."/>
            <person name="O'Hara G."/>
            <person name="Tiwari R.P."/>
            <person name="Woyke T."/>
        </authorList>
    </citation>
    <scope>NUCLEOTIDE SEQUENCE [LARGE SCALE GENOMIC DNA]</scope>
    <source>
        <strain evidence="9">HAMBI 2942 / LMG 23838 / WSM1271</strain>
    </source>
</reference>
<proteinExistence type="inferred from homology"/>
<dbReference type="PATRIC" id="fig|765698.3.peg.1747"/>
<comment type="similarity">
    <text evidence="1">Belongs to the CcdB toxin family.</text>
</comment>
<dbReference type="RefSeq" id="WP_013529164.1">
    <property type="nucleotide sequence ID" value="NC_014923.1"/>
</dbReference>
<dbReference type="STRING" id="765698.Mesci_1309"/>
<dbReference type="eggNOG" id="ENOG5032YCB">
    <property type="taxonomic scope" value="Bacteria"/>
</dbReference>
<evidence type="ECO:0000256" key="1">
    <source>
        <dbReference type="ARBA" id="ARBA00005230"/>
    </source>
</evidence>
<evidence type="ECO:0000256" key="7">
    <source>
        <dbReference type="ARBA" id="ARBA00033135"/>
    </source>
</evidence>
<evidence type="ECO:0000256" key="5">
    <source>
        <dbReference type="ARBA" id="ARBA00023163"/>
    </source>
</evidence>
<dbReference type="Proteomes" id="UP000007471">
    <property type="component" value="Chromosome"/>
</dbReference>
<keyword evidence="5" id="KW-0804">Transcription</keyword>
<gene>
    <name evidence="8" type="ordered locus">Mesci_1309</name>
</gene>
<protein>
    <recommendedName>
        <fullName evidence="2">Toxin CcdB</fullName>
    </recommendedName>
    <alternativeName>
        <fullName evidence="7">Cytotoxic protein CcdB</fullName>
    </alternativeName>
    <alternativeName>
        <fullName evidence="6">Protein LetD</fullName>
    </alternativeName>
</protein>
<dbReference type="HOGENOM" id="CLU_158043_1_1_5"/>
<organism evidence="8 9">
    <name type="scientific">Mesorhizobium ciceri biovar biserrulae (strain HAMBI 2942 / LMG 23838 / WSM1271)</name>
    <dbReference type="NCBI Taxonomy" id="765698"/>
    <lineage>
        <taxon>Bacteria</taxon>
        <taxon>Pseudomonadati</taxon>
        <taxon>Pseudomonadota</taxon>
        <taxon>Alphaproteobacteria</taxon>
        <taxon>Hyphomicrobiales</taxon>
        <taxon>Phyllobacteriaceae</taxon>
        <taxon>Mesorhizobium</taxon>
    </lineage>
</organism>
<evidence type="ECO:0000313" key="8">
    <source>
        <dbReference type="EMBL" id="ADV10469.1"/>
    </source>
</evidence>
<accession>E8TN26</accession>
<dbReference type="KEGG" id="mci:Mesci_1309"/>
<dbReference type="GO" id="GO:0008657">
    <property type="term" value="F:DNA topoisomerase type II (double strand cut, ATP-hydrolyzing) inhibitor activity"/>
    <property type="evidence" value="ECO:0007669"/>
    <property type="project" value="InterPro"/>
</dbReference>
<sequence length="99" mass="11089">MPRYDVFAGRIEGSYVLDVQSELLDNFKTRVVVPLLPVAMVPPPMRKLHPIFEINGRKLVMATHLVATVPASELGESRLNLIKHHDDIVAALDILFQGF</sequence>
<dbReference type="AlphaFoldDB" id="E8TN26"/>
<name>E8TN26_MESCW</name>
<dbReference type="InterPro" id="IPR002712">
    <property type="entry name" value="CcdB"/>
</dbReference>
<dbReference type="GO" id="GO:0006276">
    <property type="term" value="P:plasmid maintenance"/>
    <property type="evidence" value="ECO:0007669"/>
    <property type="project" value="InterPro"/>
</dbReference>
<dbReference type="Gene3D" id="2.30.30.110">
    <property type="match status" value="1"/>
</dbReference>
<dbReference type="InterPro" id="IPR011067">
    <property type="entry name" value="Plasmid_toxin/cell-grow_inhib"/>
</dbReference>
<evidence type="ECO:0000256" key="3">
    <source>
        <dbReference type="ARBA" id="ARBA00022491"/>
    </source>
</evidence>
<dbReference type="EMBL" id="CP002447">
    <property type="protein sequence ID" value="ADV10469.1"/>
    <property type="molecule type" value="Genomic_DNA"/>
</dbReference>
<evidence type="ECO:0000256" key="4">
    <source>
        <dbReference type="ARBA" id="ARBA00023015"/>
    </source>
</evidence>
<keyword evidence="4" id="KW-0805">Transcription regulation</keyword>